<dbReference type="EMBL" id="MHKI01000006">
    <property type="protein sequence ID" value="OGY87657.1"/>
    <property type="molecule type" value="Genomic_DNA"/>
</dbReference>
<name>A0A1G2BHG5_9BACT</name>
<dbReference type="InterPro" id="IPR013785">
    <property type="entry name" value="Aldolase_TIM"/>
</dbReference>
<protein>
    <submittedName>
        <fullName evidence="10">Guanosine monophosphate reductase</fullName>
    </submittedName>
</protein>
<dbReference type="AlphaFoldDB" id="A0A1G2BHG5"/>
<comment type="catalytic activity">
    <reaction evidence="8">
        <text>IMP + NAD(+) + H2O = XMP + NADH + H(+)</text>
        <dbReference type="Rhea" id="RHEA:11708"/>
        <dbReference type="ChEBI" id="CHEBI:15377"/>
        <dbReference type="ChEBI" id="CHEBI:15378"/>
        <dbReference type="ChEBI" id="CHEBI:57464"/>
        <dbReference type="ChEBI" id="CHEBI:57540"/>
        <dbReference type="ChEBI" id="CHEBI:57945"/>
        <dbReference type="ChEBI" id="CHEBI:58053"/>
        <dbReference type="EC" id="1.1.1.205"/>
    </reaction>
</comment>
<dbReference type="GO" id="GO:0006183">
    <property type="term" value="P:GTP biosynthetic process"/>
    <property type="evidence" value="ECO:0007669"/>
    <property type="project" value="TreeGrafter"/>
</dbReference>
<organism evidence="10 11">
    <name type="scientific">Candidatus Kerfeldbacteria bacterium RIFOXYB2_FULL_38_14</name>
    <dbReference type="NCBI Taxonomy" id="1798547"/>
    <lineage>
        <taxon>Bacteria</taxon>
        <taxon>Candidatus Kerfeldiibacteriota</taxon>
    </lineage>
</organism>
<dbReference type="Pfam" id="PF00478">
    <property type="entry name" value="IMPDH"/>
    <property type="match status" value="1"/>
</dbReference>
<evidence type="ECO:0000256" key="8">
    <source>
        <dbReference type="ARBA" id="ARBA00048028"/>
    </source>
</evidence>
<evidence type="ECO:0000313" key="11">
    <source>
        <dbReference type="Proteomes" id="UP000176420"/>
    </source>
</evidence>
<evidence type="ECO:0000256" key="7">
    <source>
        <dbReference type="ARBA" id="ARBA00023027"/>
    </source>
</evidence>
<dbReference type="Proteomes" id="UP000176420">
    <property type="component" value="Unassembled WGS sequence"/>
</dbReference>
<keyword evidence="4" id="KW-0658">Purine biosynthesis</keyword>
<dbReference type="SUPFAM" id="SSF51412">
    <property type="entry name" value="Inosine monophosphate dehydrogenase (IMPDH)"/>
    <property type="match status" value="1"/>
</dbReference>
<feature type="domain" description="IMP dehydrogenase/GMP reductase" evidence="9">
    <location>
        <begin position="9"/>
        <end position="348"/>
    </location>
</feature>
<keyword evidence="6" id="KW-0560">Oxidoreductase</keyword>
<evidence type="ECO:0000256" key="6">
    <source>
        <dbReference type="ARBA" id="ARBA00023002"/>
    </source>
</evidence>
<dbReference type="GO" id="GO:0003938">
    <property type="term" value="F:IMP dehydrogenase activity"/>
    <property type="evidence" value="ECO:0007669"/>
    <property type="project" value="UniProtKB-EC"/>
</dbReference>
<keyword evidence="7" id="KW-0520">NAD</keyword>
<dbReference type="InterPro" id="IPR001093">
    <property type="entry name" value="IMP_DH_GMPRt"/>
</dbReference>
<dbReference type="Gene3D" id="3.20.20.70">
    <property type="entry name" value="Aldolase class I"/>
    <property type="match status" value="2"/>
</dbReference>
<sequence length="360" mass="37992">MKNTNIPEALSYDDVLLIPQYSEILPADADLSVTLGHLKLTVPFLSAAMDTVTESAMAITLARAGALGVIHKNMSADQQAKEVALVVKEKLPTGAAISVGAEQFRRAKQLVKAGAQLLVVDSAHGHSKGVLDQVRLLKKTFKKYVTVVGGNVATALGAHALFTAGADVVKVGIGPGSICTTRIVAGIGVPQFTAVQECAKEAKKIKRQIIADGGIKYSGDVTKALAAGSAAVMIGSMFAGTDEAPGKIVLHHGQKMKIYRGMGSVEAMEKGSKDRYGQKEVHHKKKLVPEGVVGYTLYKGPVNTILFQLAGGVRAGMGYNGAKNIVSLQKNAQFVRITQSGLIESHPHDLADKKSTVNYQ</sequence>
<evidence type="ECO:0000313" key="10">
    <source>
        <dbReference type="EMBL" id="OGY87657.1"/>
    </source>
</evidence>
<dbReference type="GO" id="GO:0006177">
    <property type="term" value="P:GMP biosynthetic process"/>
    <property type="evidence" value="ECO:0007669"/>
    <property type="project" value="UniProtKB-KW"/>
</dbReference>
<dbReference type="CDD" id="cd00381">
    <property type="entry name" value="IMPDH"/>
    <property type="match status" value="1"/>
</dbReference>
<reference evidence="10 11" key="1">
    <citation type="journal article" date="2016" name="Nat. Commun.">
        <title>Thousands of microbial genomes shed light on interconnected biogeochemical processes in an aquifer system.</title>
        <authorList>
            <person name="Anantharaman K."/>
            <person name="Brown C.T."/>
            <person name="Hug L.A."/>
            <person name="Sharon I."/>
            <person name="Castelle C.J."/>
            <person name="Probst A.J."/>
            <person name="Thomas B.C."/>
            <person name="Singh A."/>
            <person name="Wilkins M.J."/>
            <person name="Karaoz U."/>
            <person name="Brodie E.L."/>
            <person name="Williams K.H."/>
            <person name="Hubbard S.S."/>
            <person name="Banfield J.F."/>
        </authorList>
    </citation>
    <scope>NUCLEOTIDE SEQUENCE [LARGE SCALE GENOMIC DNA]</scope>
</reference>
<evidence type="ECO:0000256" key="3">
    <source>
        <dbReference type="ARBA" id="ARBA00022749"/>
    </source>
</evidence>
<evidence type="ECO:0000256" key="4">
    <source>
        <dbReference type="ARBA" id="ARBA00022755"/>
    </source>
</evidence>
<keyword evidence="3" id="KW-0332">GMP biosynthesis</keyword>
<comment type="cofactor">
    <cofactor evidence="1">
        <name>K(+)</name>
        <dbReference type="ChEBI" id="CHEBI:29103"/>
    </cofactor>
</comment>
<dbReference type="PANTHER" id="PTHR11911:SF111">
    <property type="entry name" value="INOSINE-5'-MONOPHOSPHATE DEHYDROGENASE"/>
    <property type="match status" value="1"/>
</dbReference>
<evidence type="ECO:0000256" key="1">
    <source>
        <dbReference type="ARBA" id="ARBA00001958"/>
    </source>
</evidence>
<proteinExistence type="inferred from homology"/>
<dbReference type="InterPro" id="IPR015875">
    <property type="entry name" value="IMP_DH/GMP_Rdtase_CS"/>
</dbReference>
<dbReference type="PROSITE" id="PS00487">
    <property type="entry name" value="IMP_DH_GMP_RED"/>
    <property type="match status" value="1"/>
</dbReference>
<dbReference type="PANTHER" id="PTHR11911">
    <property type="entry name" value="INOSINE-5-MONOPHOSPHATE DEHYDROGENASE RELATED"/>
    <property type="match status" value="1"/>
</dbReference>
<dbReference type="FunFam" id="3.20.20.70:FF:000424">
    <property type="entry name" value="Inosine-5'-monophosphate dehydrogenase 2"/>
    <property type="match status" value="1"/>
</dbReference>
<dbReference type="InterPro" id="IPR005990">
    <property type="entry name" value="IMP_DH"/>
</dbReference>
<comment type="caution">
    <text evidence="10">The sequence shown here is derived from an EMBL/GenBank/DDBJ whole genome shotgun (WGS) entry which is preliminary data.</text>
</comment>
<keyword evidence="5" id="KW-0630">Potassium</keyword>
<evidence type="ECO:0000256" key="5">
    <source>
        <dbReference type="ARBA" id="ARBA00022958"/>
    </source>
</evidence>
<dbReference type="SMART" id="SM01240">
    <property type="entry name" value="IMPDH"/>
    <property type="match status" value="1"/>
</dbReference>
<accession>A0A1G2BHG5</accession>
<comment type="similarity">
    <text evidence="2">Belongs to the IMPDH/GMPR family.</text>
</comment>
<evidence type="ECO:0000256" key="2">
    <source>
        <dbReference type="ARBA" id="ARBA00005502"/>
    </source>
</evidence>
<evidence type="ECO:0000259" key="9">
    <source>
        <dbReference type="Pfam" id="PF00478"/>
    </source>
</evidence>
<gene>
    <name evidence="10" type="ORF">A2319_04375</name>
</gene>